<feature type="transmembrane region" description="Helical" evidence="8">
    <location>
        <begin position="70"/>
        <end position="90"/>
    </location>
</feature>
<feature type="transmembrane region" description="Helical" evidence="8">
    <location>
        <begin position="96"/>
        <end position="122"/>
    </location>
</feature>
<evidence type="ECO:0000256" key="6">
    <source>
        <dbReference type="ARBA" id="ARBA00023136"/>
    </source>
</evidence>
<evidence type="ECO:0000256" key="7">
    <source>
        <dbReference type="PIRNR" id="PIRNR002744"/>
    </source>
</evidence>
<evidence type="ECO:0000256" key="2">
    <source>
        <dbReference type="ARBA" id="ARBA00008974"/>
    </source>
</evidence>
<keyword evidence="4 8" id="KW-0812">Transmembrane</keyword>
<feature type="transmembrane region" description="Helical" evidence="8">
    <location>
        <begin position="339"/>
        <end position="360"/>
    </location>
</feature>
<comment type="similarity">
    <text evidence="2 7">Belongs to the purine-cytosine permease (2.A.39) family.</text>
</comment>
<evidence type="ECO:0008006" key="11">
    <source>
        <dbReference type="Google" id="ProtNLM"/>
    </source>
</evidence>
<gene>
    <name evidence="9" type="ORF">LTR69_002661</name>
</gene>
<feature type="transmembrane region" description="Helical" evidence="8">
    <location>
        <begin position="209"/>
        <end position="228"/>
    </location>
</feature>
<feature type="transmembrane region" description="Helical" evidence="8">
    <location>
        <begin position="278"/>
        <end position="303"/>
    </location>
</feature>
<evidence type="ECO:0000256" key="5">
    <source>
        <dbReference type="ARBA" id="ARBA00022989"/>
    </source>
</evidence>
<name>A0ABR0JJS5_9EURO</name>
<keyword evidence="5 8" id="KW-1133">Transmembrane helix</keyword>
<dbReference type="PANTHER" id="PTHR31806:SF1">
    <property type="entry name" value="PURINE-CYTOSINE PERMEASE FCY2-RELATED"/>
    <property type="match status" value="1"/>
</dbReference>
<sequence>MEVKVTMTTEYEKKELQLTVDAAGDRQVGQLNEKSFLFKTRAWIRKIGAEEIGIERIPEEMRTNQNPRDLFTIFFSANCNAPTLALGFLGPTLFGLGWWDSFCCLVFFNIFGALFPAMVACFGPRLGLRTMIIPRYSFGWWPAKILAILNCINQIGWAMVNAISGASVLYDVGNGKLPLTVCVLIIGLLAVVMSLFGYKVLHLYDRYSWIAVIICFIILAGFGGSHFVNLPMGSGSLEASNVMSFSTTIIGFEIAWLPVAADYGVYMRDTTPDRKSFGWAYAGFLSSQLFVELLGAAIGTLYLSSNTYFTDAYDDRGIGGLIGACFGVYGSGARGFGKFIEVLIALSCVAVITTNIYSLGLSVQMVTRKLVIVPRFVWSLIGAVIFLAAAMAGRDHLEEAMSDFLLICAYWIVPFATILLLEHFIWRRDYQYDLTAWNDSTKLPLGIAASVAWIVGTVLALLCMSQVWWVGPIASGIGGSPYGTDISWILGFVSTTVVYIPLRIWEQKKWHRF</sequence>
<evidence type="ECO:0000256" key="3">
    <source>
        <dbReference type="ARBA" id="ARBA00022448"/>
    </source>
</evidence>
<dbReference type="Gene3D" id="1.10.4160.10">
    <property type="entry name" value="Hydantoin permease"/>
    <property type="match status" value="1"/>
</dbReference>
<comment type="caution">
    <text evidence="9">The sequence shown here is derived from an EMBL/GenBank/DDBJ whole genome shotgun (WGS) entry which is preliminary data.</text>
</comment>
<feature type="transmembrane region" description="Helical" evidence="8">
    <location>
        <begin position="404"/>
        <end position="426"/>
    </location>
</feature>
<feature type="transmembrane region" description="Helical" evidence="8">
    <location>
        <begin position="372"/>
        <end position="392"/>
    </location>
</feature>
<feature type="transmembrane region" description="Helical" evidence="8">
    <location>
        <begin position="248"/>
        <end position="266"/>
    </location>
</feature>
<protein>
    <recommendedName>
        <fullName evidence="11">NCS1 nucleoside transporter</fullName>
    </recommendedName>
</protein>
<dbReference type="EMBL" id="JAVRRF010000004">
    <property type="protein sequence ID" value="KAK5066143.1"/>
    <property type="molecule type" value="Genomic_DNA"/>
</dbReference>
<comment type="subcellular location">
    <subcellularLocation>
        <location evidence="1">Membrane</location>
        <topology evidence="1">Multi-pass membrane protein</topology>
    </subcellularLocation>
</comment>
<keyword evidence="3 7" id="KW-0813">Transport</keyword>
<feature type="transmembrane region" description="Helical" evidence="8">
    <location>
        <begin position="177"/>
        <end position="197"/>
    </location>
</feature>
<dbReference type="InterPro" id="IPR026030">
    <property type="entry name" value="Pur-cyt_permease_Fcy2/21/22"/>
</dbReference>
<evidence type="ECO:0000256" key="1">
    <source>
        <dbReference type="ARBA" id="ARBA00004141"/>
    </source>
</evidence>
<organism evidence="9 10">
    <name type="scientific">Exophiala sideris</name>
    <dbReference type="NCBI Taxonomy" id="1016849"/>
    <lineage>
        <taxon>Eukaryota</taxon>
        <taxon>Fungi</taxon>
        <taxon>Dikarya</taxon>
        <taxon>Ascomycota</taxon>
        <taxon>Pezizomycotina</taxon>
        <taxon>Eurotiomycetes</taxon>
        <taxon>Chaetothyriomycetidae</taxon>
        <taxon>Chaetothyriales</taxon>
        <taxon>Herpotrichiellaceae</taxon>
        <taxon>Exophiala</taxon>
    </lineage>
</organism>
<feature type="transmembrane region" description="Helical" evidence="8">
    <location>
        <begin position="486"/>
        <end position="505"/>
    </location>
</feature>
<keyword evidence="6 7" id="KW-0472">Membrane</keyword>
<dbReference type="Pfam" id="PF02133">
    <property type="entry name" value="Transp_cyt_pur"/>
    <property type="match status" value="1"/>
</dbReference>
<evidence type="ECO:0000313" key="9">
    <source>
        <dbReference type="EMBL" id="KAK5066143.1"/>
    </source>
</evidence>
<proteinExistence type="inferred from homology"/>
<evidence type="ECO:0000313" key="10">
    <source>
        <dbReference type="Proteomes" id="UP001345691"/>
    </source>
</evidence>
<feature type="transmembrane region" description="Helical" evidence="8">
    <location>
        <begin position="143"/>
        <end position="165"/>
    </location>
</feature>
<dbReference type="Proteomes" id="UP001345691">
    <property type="component" value="Unassembled WGS sequence"/>
</dbReference>
<evidence type="ECO:0000256" key="4">
    <source>
        <dbReference type="ARBA" id="ARBA00022692"/>
    </source>
</evidence>
<dbReference type="PIRSF" id="PIRSF002744">
    <property type="entry name" value="Pur-cyt_permease"/>
    <property type="match status" value="1"/>
</dbReference>
<keyword evidence="10" id="KW-1185">Reference proteome</keyword>
<dbReference type="PANTHER" id="PTHR31806">
    <property type="entry name" value="PURINE-CYTOSINE PERMEASE FCY2-RELATED"/>
    <property type="match status" value="1"/>
</dbReference>
<accession>A0ABR0JJS5</accession>
<evidence type="ECO:0000256" key="8">
    <source>
        <dbReference type="SAM" id="Phobius"/>
    </source>
</evidence>
<feature type="transmembrane region" description="Helical" evidence="8">
    <location>
        <begin position="447"/>
        <end position="471"/>
    </location>
</feature>
<dbReference type="InterPro" id="IPR001248">
    <property type="entry name" value="Pur-cyt_permease"/>
</dbReference>
<reference evidence="9 10" key="1">
    <citation type="submission" date="2023-08" db="EMBL/GenBank/DDBJ databases">
        <title>Black Yeasts Isolated from many extreme environments.</title>
        <authorList>
            <person name="Coleine C."/>
            <person name="Stajich J.E."/>
            <person name="Selbmann L."/>
        </authorList>
    </citation>
    <scope>NUCLEOTIDE SEQUENCE [LARGE SCALE GENOMIC DNA]</scope>
    <source>
        <strain evidence="9 10">CCFEE 6328</strain>
    </source>
</reference>